<organism evidence="1 2">
    <name type="scientific">Collibacillus ludicampi</name>
    <dbReference type="NCBI Taxonomy" id="2771369"/>
    <lineage>
        <taxon>Bacteria</taxon>
        <taxon>Bacillati</taxon>
        <taxon>Bacillota</taxon>
        <taxon>Bacilli</taxon>
        <taxon>Bacillales</taxon>
        <taxon>Alicyclobacillaceae</taxon>
        <taxon>Collibacillus</taxon>
    </lineage>
</organism>
<reference evidence="1" key="1">
    <citation type="journal article" date="2023" name="Int. J. Syst. Evol. Microbiol.">
        <title>Collibacillus ludicampi gen. nov., sp. nov., a new soil bacterium of the family Alicyclobacillaceae.</title>
        <authorList>
            <person name="Jojima T."/>
            <person name="Ioku Y."/>
            <person name="Fukuta Y."/>
            <person name="Shirasaka N."/>
            <person name="Matsumura Y."/>
            <person name="Mori M."/>
        </authorList>
    </citation>
    <scope>NUCLEOTIDE SEQUENCE</scope>
    <source>
        <strain evidence="1">TP075</strain>
    </source>
</reference>
<evidence type="ECO:0000313" key="1">
    <source>
        <dbReference type="EMBL" id="GIM46368.1"/>
    </source>
</evidence>
<keyword evidence="2" id="KW-1185">Reference proteome</keyword>
<dbReference type="RefSeq" id="WP_282199479.1">
    <property type="nucleotide sequence ID" value="NZ_BOQE01000001.1"/>
</dbReference>
<sequence>MEHDYKRMSTEELEELSRQNDRENFAILQELIRRGWGRDIPDTMEDSDMHLTEDDF</sequence>
<protein>
    <submittedName>
        <fullName evidence="1">Uncharacterized protein</fullName>
    </submittedName>
</protein>
<gene>
    <name evidence="1" type="ORF">DNHGIG_19170</name>
</gene>
<proteinExistence type="predicted"/>
<comment type="caution">
    <text evidence="1">The sequence shown here is derived from an EMBL/GenBank/DDBJ whole genome shotgun (WGS) entry which is preliminary data.</text>
</comment>
<name>A0AAV4LF95_9BACL</name>
<dbReference type="AlphaFoldDB" id="A0AAV4LF95"/>
<dbReference type="EMBL" id="BOQE01000001">
    <property type="protein sequence ID" value="GIM46368.1"/>
    <property type="molecule type" value="Genomic_DNA"/>
</dbReference>
<accession>A0AAV4LF95</accession>
<dbReference type="Proteomes" id="UP001057291">
    <property type="component" value="Unassembled WGS sequence"/>
</dbReference>
<evidence type="ECO:0000313" key="2">
    <source>
        <dbReference type="Proteomes" id="UP001057291"/>
    </source>
</evidence>